<evidence type="ECO:0000313" key="3">
    <source>
        <dbReference type="Proteomes" id="UP000193495"/>
    </source>
</evidence>
<evidence type="ECO:0000313" key="2">
    <source>
        <dbReference type="EMBL" id="SLN28596.1"/>
    </source>
</evidence>
<dbReference type="Proteomes" id="UP000240624">
    <property type="component" value="Unassembled WGS sequence"/>
</dbReference>
<proteinExistence type="predicted"/>
<dbReference type="EMBL" id="FWFY01000002">
    <property type="protein sequence ID" value="SLN28596.1"/>
    <property type="molecule type" value="Genomic_DNA"/>
</dbReference>
<organism evidence="2 3">
    <name type="scientific">Limimaricola soesokkakensis</name>
    <dbReference type="NCBI Taxonomy" id="1343159"/>
    <lineage>
        <taxon>Bacteria</taxon>
        <taxon>Pseudomonadati</taxon>
        <taxon>Pseudomonadota</taxon>
        <taxon>Alphaproteobacteria</taxon>
        <taxon>Rhodobacterales</taxon>
        <taxon>Paracoccaceae</taxon>
        <taxon>Limimaricola</taxon>
    </lineage>
</organism>
<dbReference type="AlphaFoldDB" id="A0A1X6YT31"/>
<dbReference type="RefSeq" id="WP_207569220.1">
    <property type="nucleotide sequence ID" value="NZ_FWFY01000002.1"/>
</dbReference>
<dbReference type="InterPro" id="IPR009267">
    <property type="entry name" value="NTP_transf_6"/>
</dbReference>
<evidence type="ECO:0008006" key="5">
    <source>
        <dbReference type="Google" id="ProtNLM"/>
    </source>
</evidence>
<dbReference type="Pfam" id="PF06042">
    <property type="entry name" value="NTP_transf_6"/>
    <property type="match status" value="1"/>
</dbReference>
<dbReference type="PANTHER" id="PTHR39166:SF1">
    <property type="entry name" value="BLL1166 PROTEIN"/>
    <property type="match status" value="1"/>
</dbReference>
<evidence type="ECO:0000313" key="4">
    <source>
        <dbReference type="Proteomes" id="UP000240624"/>
    </source>
</evidence>
<reference evidence="1 4" key="2">
    <citation type="submission" date="2018-03" db="EMBL/GenBank/DDBJ databases">
        <title>Genomic Encyclopedia of Archaeal and Bacterial Type Strains, Phase II (KMG-II): from individual species to whole genera.</title>
        <authorList>
            <person name="Goeker M."/>
        </authorList>
    </citation>
    <scope>NUCLEOTIDE SEQUENCE [LARGE SCALE GENOMIC DNA]</scope>
    <source>
        <strain evidence="1 4">DSM 29956</strain>
    </source>
</reference>
<gene>
    <name evidence="1" type="ORF">CLV79_10136</name>
    <name evidence="2" type="ORF">LOS8367_01050</name>
</gene>
<dbReference type="PANTHER" id="PTHR39166">
    <property type="entry name" value="BLL1166 PROTEIN"/>
    <property type="match status" value="1"/>
</dbReference>
<accession>A0A1X6YT31</accession>
<protein>
    <recommendedName>
        <fullName evidence="5">Nucleotidyltransferase family protein</fullName>
    </recommendedName>
</protein>
<dbReference type="EMBL" id="PYGB01000001">
    <property type="protein sequence ID" value="PSK88204.1"/>
    <property type="molecule type" value="Genomic_DNA"/>
</dbReference>
<keyword evidence="4" id="KW-1185">Reference proteome</keyword>
<reference evidence="2 3" key="1">
    <citation type="submission" date="2017-03" db="EMBL/GenBank/DDBJ databases">
        <authorList>
            <person name="Afonso C.L."/>
            <person name="Miller P.J."/>
            <person name="Scott M.A."/>
            <person name="Spackman E."/>
            <person name="Goraichik I."/>
            <person name="Dimitrov K.M."/>
            <person name="Suarez D.L."/>
            <person name="Swayne D.E."/>
        </authorList>
    </citation>
    <scope>NUCLEOTIDE SEQUENCE [LARGE SCALE GENOMIC DNA]</scope>
    <source>
        <strain evidence="2 3">CECT 8367</strain>
    </source>
</reference>
<sequence>MSEALQERLVGIIRATPELMAAFRAARALDLPDWWIVSGALYGAVWNALTGRPALHGVKDIDLFYFDPDTSWAAEDRVIRRAAPFFVPAPPVEIRNQARVPLWYRDRFGHACPDYASSREGIDHFASRTHCVGMRLRPDDGFDIYAPYGLEDVFAMRVVPNPILPNRATHEAKATRQKACWPELTIEPWPETLHVRHPASPLLTESHPSRPEAT</sequence>
<dbReference type="Proteomes" id="UP000193495">
    <property type="component" value="Unassembled WGS sequence"/>
</dbReference>
<evidence type="ECO:0000313" key="1">
    <source>
        <dbReference type="EMBL" id="PSK88204.1"/>
    </source>
</evidence>
<name>A0A1X6YT31_9RHOB</name>